<dbReference type="InterPro" id="IPR001254">
    <property type="entry name" value="Trypsin_dom"/>
</dbReference>
<dbReference type="InterPro" id="IPR043504">
    <property type="entry name" value="Peptidase_S1_PA_chymotrypsin"/>
</dbReference>
<evidence type="ECO:0000256" key="5">
    <source>
        <dbReference type="RuleBase" id="RU363034"/>
    </source>
</evidence>
<keyword evidence="4" id="KW-1015">Disulfide bond</keyword>
<dbReference type="PROSITE" id="PS00134">
    <property type="entry name" value="TRYPSIN_HIS"/>
    <property type="match status" value="1"/>
</dbReference>
<keyword evidence="2 5" id="KW-0378">Hydrolase</keyword>
<dbReference type="Pfam" id="PF00089">
    <property type="entry name" value="Trypsin"/>
    <property type="match status" value="2"/>
</dbReference>
<evidence type="ECO:0000256" key="1">
    <source>
        <dbReference type="ARBA" id="ARBA00022670"/>
    </source>
</evidence>
<dbReference type="InterPro" id="IPR009003">
    <property type="entry name" value="Peptidase_S1_PA"/>
</dbReference>
<gene>
    <name evidence="8" type="ORF">CIB84_001835</name>
</gene>
<dbReference type="GO" id="GO:0004252">
    <property type="term" value="F:serine-type endopeptidase activity"/>
    <property type="evidence" value="ECO:0007669"/>
    <property type="project" value="InterPro"/>
</dbReference>
<dbReference type="GO" id="GO:0006508">
    <property type="term" value="P:proteolysis"/>
    <property type="evidence" value="ECO:0007669"/>
    <property type="project" value="UniProtKB-KW"/>
</dbReference>
<dbReference type="PANTHER" id="PTHR24252">
    <property type="entry name" value="ACROSIN-RELATED"/>
    <property type="match status" value="1"/>
</dbReference>
<keyword evidence="1 5" id="KW-0645">Protease</keyword>
<dbReference type="PROSITE" id="PS50240">
    <property type="entry name" value="TRYPSIN_DOM"/>
    <property type="match status" value="1"/>
</dbReference>
<protein>
    <recommendedName>
        <fullName evidence="7">Peptidase S1 domain-containing protein</fullName>
    </recommendedName>
</protein>
<proteinExistence type="predicted"/>
<evidence type="ECO:0000313" key="8">
    <source>
        <dbReference type="EMBL" id="POI34413.1"/>
    </source>
</evidence>
<dbReference type="Proteomes" id="UP000237246">
    <property type="component" value="Unassembled WGS sequence"/>
</dbReference>
<evidence type="ECO:0000256" key="3">
    <source>
        <dbReference type="ARBA" id="ARBA00022825"/>
    </source>
</evidence>
<keyword evidence="3 5" id="KW-0720">Serine protease</keyword>
<dbReference type="PANTHER" id="PTHR24252:SF21">
    <property type="entry name" value="TRANSMEMBRANE SERINE PROTEASE 12"/>
    <property type="match status" value="1"/>
</dbReference>
<accession>A0A2P4TDF9</accession>
<dbReference type="EMBL" id="PPHD01001827">
    <property type="protein sequence ID" value="POI34413.1"/>
    <property type="molecule type" value="Genomic_DNA"/>
</dbReference>
<evidence type="ECO:0000256" key="2">
    <source>
        <dbReference type="ARBA" id="ARBA00022801"/>
    </source>
</evidence>
<feature type="domain" description="Peptidase S1" evidence="7">
    <location>
        <begin position="9"/>
        <end position="290"/>
    </location>
</feature>
<dbReference type="PROSITE" id="PS00135">
    <property type="entry name" value="TRYPSIN_SER"/>
    <property type="match status" value="1"/>
</dbReference>
<sequence length="316" mass="34001">MDSAAGSRIVGGHEAPLGAWPWAVSLQVHLVGVEFAHVCGGALVSENSVLTAGHCATGRMWVSVLTAAFVMRREGVVDLQLRNLHGSFCKLMLTAFPFRDPYYWRAVLGTDNLRKHGKHAAKRSITHISVHPGFNRETFENDLALFKLHSAVHYSSYIQPICLPPAHPQLYTHNGTKCFISGWGRIAEKGRTSSVLQEAEVEIIPSHVCNSSDAYGGLINANMICAGFPSGGIDSCQGDSGGPLACHHPTANKYYVMGVTSFGLGCGHPNFPGIYIRLAPYRRWIKSQLLLSSTAAAPASTALTLTAVGMVLLYAS</sequence>
<organism evidence="8 9">
    <name type="scientific">Bambusicola thoracicus</name>
    <name type="common">Chinese bamboo-partridge</name>
    <name type="synonym">Perdix thoracica</name>
    <dbReference type="NCBI Taxonomy" id="9083"/>
    <lineage>
        <taxon>Eukaryota</taxon>
        <taxon>Metazoa</taxon>
        <taxon>Chordata</taxon>
        <taxon>Craniata</taxon>
        <taxon>Vertebrata</taxon>
        <taxon>Euteleostomi</taxon>
        <taxon>Archelosauria</taxon>
        <taxon>Archosauria</taxon>
        <taxon>Dinosauria</taxon>
        <taxon>Saurischia</taxon>
        <taxon>Theropoda</taxon>
        <taxon>Coelurosauria</taxon>
        <taxon>Aves</taxon>
        <taxon>Neognathae</taxon>
        <taxon>Galloanserae</taxon>
        <taxon>Galliformes</taxon>
        <taxon>Phasianidae</taxon>
        <taxon>Perdicinae</taxon>
        <taxon>Bambusicola</taxon>
    </lineage>
</organism>
<keyword evidence="6" id="KW-1133">Transmembrane helix</keyword>
<comment type="caution">
    <text evidence="8">The sequence shown here is derived from an EMBL/GenBank/DDBJ whole genome shotgun (WGS) entry which is preliminary data.</text>
</comment>
<name>A0A2P4TDF9_BAMTH</name>
<dbReference type="OrthoDB" id="10051896at2759"/>
<evidence type="ECO:0000256" key="6">
    <source>
        <dbReference type="SAM" id="Phobius"/>
    </source>
</evidence>
<dbReference type="InterPro" id="IPR001314">
    <property type="entry name" value="Peptidase_S1A"/>
</dbReference>
<evidence type="ECO:0000313" key="9">
    <source>
        <dbReference type="Proteomes" id="UP000237246"/>
    </source>
</evidence>
<dbReference type="PRINTS" id="PR00722">
    <property type="entry name" value="CHYMOTRYPSIN"/>
</dbReference>
<keyword evidence="6" id="KW-0812">Transmembrane</keyword>
<dbReference type="Gene3D" id="2.40.10.10">
    <property type="entry name" value="Trypsin-like serine proteases"/>
    <property type="match status" value="4"/>
</dbReference>
<dbReference type="AlphaFoldDB" id="A0A2P4TDF9"/>
<dbReference type="CDD" id="cd00190">
    <property type="entry name" value="Tryp_SPc"/>
    <property type="match status" value="1"/>
</dbReference>
<dbReference type="SMART" id="SM00020">
    <property type="entry name" value="Tryp_SPc"/>
    <property type="match status" value="1"/>
</dbReference>
<reference evidence="8 9" key="1">
    <citation type="submission" date="2018-01" db="EMBL/GenBank/DDBJ databases">
        <title>Comparison of the Chinese Bamboo Partridge and Red Junglefowl genome sequences highlights the importance of demography in genome evolution.</title>
        <authorList>
            <person name="Tiley G.P."/>
            <person name="Kimball R.T."/>
            <person name="Braun E.L."/>
            <person name="Burleigh J.G."/>
        </authorList>
    </citation>
    <scope>NUCLEOTIDE SEQUENCE [LARGE SCALE GENOMIC DNA]</scope>
    <source>
        <strain evidence="8">RTK389</strain>
        <tissue evidence="8">Blood</tissue>
    </source>
</reference>
<dbReference type="SUPFAM" id="SSF50494">
    <property type="entry name" value="Trypsin-like serine proteases"/>
    <property type="match status" value="1"/>
</dbReference>
<keyword evidence="9" id="KW-1185">Reference proteome</keyword>
<dbReference type="InterPro" id="IPR018114">
    <property type="entry name" value="TRYPSIN_HIS"/>
</dbReference>
<feature type="transmembrane region" description="Helical" evidence="6">
    <location>
        <begin position="289"/>
        <end position="315"/>
    </location>
</feature>
<dbReference type="InterPro" id="IPR033116">
    <property type="entry name" value="TRYPSIN_SER"/>
</dbReference>
<evidence type="ECO:0000256" key="4">
    <source>
        <dbReference type="ARBA" id="ARBA00023157"/>
    </source>
</evidence>
<evidence type="ECO:0000259" key="7">
    <source>
        <dbReference type="PROSITE" id="PS50240"/>
    </source>
</evidence>
<keyword evidence="6" id="KW-0472">Membrane</keyword>